<name>A0A7K4R4V1_9TYRA</name>
<feature type="non-terminal residue" evidence="1">
    <location>
        <position position="72"/>
    </location>
</feature>
<evidence type="ECO:0000313" key="1">
    <source>
        <dbReference type="EMBL" id="NWQ68414.1"/>
    </source>
</evidence>
<dbReference type="Proteomes" id="UP000556200">
    <property type="component" value="Unassembled WGS sequence"/>
</dbReference>
<protein>
    <submittedName>
        <fullName evidence="1">TRHDE protein</fullName>
    </submittedName>
</protein>
<accession>A0A7K4R4V1</accession>
<gene>
    <name evidence="1" type="primary">Trhde_0</name>
    <name evidence="1" type="ORF">NEOCIN_R05662</name>
</gene>
<dbReference type="AlphaFoldDB" id="A0A7K4R4V1"/>
<dbReference type="EMBL" id="VYZA01000706">
    <property type="protein sequence ID" value="NWQ68414.1"/>
    <property type="molecule type" value="Genomic_DNA"/>
</dbReference>
<reference evidence="1 2" key="1">
    <citation type="submission" date="2019-09" db="EMBL/GenBank/DDBJ databases">
        <title>Bird 10,000 Genomes (B10K) Project - Family phase.</title>
        <authorList>
            <person name="Zhang G."/>
        </authorList>
    </citation>
    <scope>NUCLEOTIDE SEQUENCE [LARGE SCALE GENOMIC DNA]</scope>
    <source>
        <strain evidence="1">B10K-DU-004-15</strain>
        <tissue evidence="1">Mixed tissue sample</tissue>
    </source>
</reference>
<comment type="caution">
    <text evidence="1">The sequence shown here is derived from an EMBL/GenBank/DDBJ whole genome shotgun (WGS) entry which is preliminary data.</text>
</comment>
<feature type="non-terminal residue" evidence="1">
    <location>
        <position position="1"/>
    </location>
</feature>
<keyword evidence="2" id="KW-1185">Reference proteome</keyword>
<organism evidence="1 2">
    <name type="scientific">Neopipo cinnamomea</name>
    <dbReference type="NCBI Taxonomy" id="456388"/>
    <lineage>
        <taxon>Eukaryota</taxon>
        <taxon>Metazoa</taxon>
        <taxon>Chordata</taxon>
        <taxon>Craniata</taxon>
        <taxon>Vertebrata</taxon>
        <taxon>Euteleostomi</taxon>
        <taxon>Archelosauria</taxon>
        <taxon>Archosauria</taxon>
        <taxon>Dinosauria</taxon>
        <taxon>Saurischia</taxon>
        <taxon>Theropoda</taxon>
        <taxon>Coelurosauria</taxon>
        <taxon>Aves</taxon>
        <taxon>Neognathae</taxon>
        <taxon>Neoaves</taxon>
        <taxon>Telluraves</taxon>
        <taxon>Australaves</taxon>
        <taxon>Passeriformes</taxon>
        <taxon>Tyrannidae</taxon>
        <taxon>Neopipo</taxon>
    </lineage>
</organism>
<sequence length="72" mass="8384">EALFMNSKLVSGVTEFLNTEGELRELKNFIKSYEGGAAVSFSRAVETVEANVRWQRLYKEELFQWLRKSLTH</sequence>
<evidence type="ECO:0000313" key="2">
    <source>
        <dbReference type="Proteomes" id="UP000556200"/>
    </source>
</evidence>
<proteinExistence type="predicted"/>
<dbReference type="Gene3D" id="1.25.50.20">
    <property type="match status" value="1"/>
</dbReference>